<dbReference type="InterPro" id="IPR036412">
    <property type="entry name" value="HAD-like_sf"/>
</dbReference>
<evidence type="ECO:0000313" key="7">
    <source>
        <dbReference type="Proteomes" id="UP000823858"/>
    </source>
</evidence>
<keyword evidence="4" id="KW-0460">Magnesium</keyword>
<evidence type="ECO:0000256" key="5">
    <source>
        <dbReference type="SAM" id="Phobius"/>
    </source>
</evidence>
<dbReference type="Pfam" id="PF12710">
    <property type="entry name" value="HAD"/>
    <property type="match status" value="1"/>
</dbReference>
<keyword evidence="5" id="KW-1133">Transmembrane helix</keyword>
<keyword evidence="5" id="KW-0472">Membrane</keyword>
<protein>
    <submittedName>
        <fullName evidence="6">HAD-IB family hydrolase</fullName>
    </submittedName>
</protein>
<dbReference type="SUPFAM" id="SSF56784">
    <property type="entry name" value="HAD-like"/>
    <property type="match status" value="1"/>
</dbReference>
<evidence type="ECO:0000256" key="1">
    <source>
        <dbReference type="ARBA" id="ARBA00009184"/>
    </source>
</evidence>
<dbReference type="InterPro" id="IPR006385">
    <property type="entry name" value="HAD_hydro_SerB1"/>
</dbReference>
<dbReference type="Gene3D" id="3.40.50.1000">
    <property type="entry name" value="HAD superfamily/HAD-like"/>
    <property type="match status" value="1"/>
</dbReference>
<reference evidence="6" key="1">
    <citation type="journal article" date="2021" name="PeerJ">
        <title>Extensive microbial diversity within the chicken gut microbiome revealed by metagenomics and culture.</title>
        <authorList>
            <person name="Gilroy R."/>
            <person name="Ravi A."/>
            <person name="Getino M."/>
            <person name="Pursley I."/>
            <person name="Horton D.L."/>
            <person name="Alikhan N.F."/>
            <person name="Baker D."/>
            <person name="Gharbi K."/>
            <person name="Hall N."/>
            <person name="Watson M."/>
            <person name="Adriaenssens E.M."/>
            <person name="Foster-Nyarko E."/>
            <person name="Jarju S."/>
            <person name="Secka A."/>
            <person name="Antonio M."/>
            <person name="Oren A."/>
            <person name="Chaudhuri R.R."/>
            <person name="La Ragione R."/>
            <person name="Hildebrand F."/>
            <person name="Pallen M.J."/>
        </authorList>
    </citation>
    <scope>NUCLEOTIDE SEQUENCE</scope>
    <source>
        <strain evidence="6">ChiHjej13B12-4958</strain>
    </source>
</reference>
<dbReference type="Gene3D" id="1.20.1440.100">
    <property type="entry name" value="SG protein - dephosphorylation function"/>
    <property type="match status" value="1"/>
</dbReference>
<proteinExistence type="inferred from homology"/>
<evidence type="ECO:0000256" key="3">
    <source>
        <dbReference type="ARBA" id="ARBA00022801"/>
    </source>
</evidence>
<evidence type="ECO:0000256" key="4">
    <source>
        <dbReference type="ARBA" id="ARBA00022842"/>
    </source>
</evidence>
<dbReference type="CDD" id="cd02612">
    <property type="entry name" value="HAD_PGPPase"/>
    <property type="match status" value="1"/>
</dbReference>
<dbReference type="EMBL" id="DWVP01000001">
    <property type="protein sequence ID" value="HJC84100.1"/>
    <property type="molecule type" value="Genomic_DNA"/>
</dbReference>
<name>A0A9D2QCK7_9CORY</name>
<dbReference type="GO" id="GO:0046872">
    <property type="term" value="F:metal ion binding"/>
    <property type="evidence" value="ECO:0007669"/>
    <property type="project" value="UniProtKB-KW"/>
</dbReference>
<keyword evidence="5" id="KW-0812">Transmembrane</keyword>
<dbReference type="NCBIfam" id="TIGR01488">
    <property type="entry name" value="HAD-SF-IB"/>
    <property type="match status" value="1"/>
</dbReference>
<comment type="caution">
    <text evidence="6">The sequence shown here is derived from an EMBL/GenBank/DDBJ whole genome shotgun (WGS) entry which is preliminary data.</text>
</comment>
<dbReference type="InterPro" id="IPR050582">
    <property type="entry name" value="HAD-like_SerB"/>
</dbReference>
<keyword evidence="3 6" id="KW-0378">Hydrolase</keyword>
<dbReference type="PANTHER" id="PTHR43344:SF13">
    <property type="entry name" value="PHOSPHATASE RV3661-RELATED"/>
    <property type="match status" value="1"/>
</dbReference>
<evidence type="ECO:0000313" key="6">
    <source>
        <dbReference type="EMBL" id="HJC84100.1"/>
    </source>
</evidence>
<gene>
    <name evidence="6" type="ORF">H9751_00830</name>
</gene>
<organism evidence="6 7">
    <name type="scientific">Candidatus Corynebacterium faecigallinarum</name>
    <dbReference type="NCBI Taxonomy" id="2838528"/>
    <lineage>
        <taxon>Bacteria</taxon>
        <taxon>Bacillati</taxon>
        <taxon>Actinomycetota</taxon>
        <taxon>Actinomycetes</taxon>
        <taxon>Mycobacteriales</taxon>
        <taxon>Corynebacteriaceae</taxon>
        <taxon>Corynebacterium</taxon>
    </lineage>
</organism>
<feature type="transmembrane region" description="Helical" evidence="5">
    <location>
        <begin position="262"/>
        <end position="284"/>
    </location>
</feature>
<dbReference type="GO" id="GO:0016787">
    <property type="term" value="F:hydrolase activity"/>
    <property type="evidence" value="ECO:0007669"/>
    <property type="project" value="UniProtKB-KW"/>
</dbReference>
<accession>A0A9D2QCK7</accession>
<sequence length="290" mass="31293">METYGENVTDTGEDIPALEIRTEPGVDPSCVLAIFDLDKTIIDTSASMAYRKPLAERGLITTSEMLRMLIMLGNYMISGHDDQSLNATRDTLVGMVRGRREADLATVAHEALHEVIVPFIYAEARDLIDRHRAAGHRIAIITASARVLVQPIADELGADHLIATELDVDDEGYFTGDVPFFCKGPAKVEGLRRLADAEGYDLSASFAYSDSSTDLPLLTTVGNPTAVNPDRALRREATAQAWPIVKFGRTEPLFSLPENTGAIARGAGTAALVGTLAAGLLVWLRGREDG</sequence>
<dbReference type="InterPro" id="IPR023214">
    <property type="entry name" value="HAD_sf"/>
</dbReference>
<comment type="similarity">
    <text evidence="1">Belongs to the HAD-like hydrolase superfamily. SerB family.</text>
</comment>
<dbReference type="Proteomes" id="UP000823858">
    <property type="component" value="Unassembled WGS sequence"/>
</dbReference>
<dbReference type="PANTHER" id="PTHR43344">
    <property type="entry name" value="PHOSPHOSERINE PHOSPHATASE"/>
    <property type="match status" value="1"/>
</dbReference>
<keyword evidence="2" id="KW-0479">Metal-binding</keyword>
<reference evidence="6" key="2">
    <citation type="submission" date="2021-04" db="EMBL/GenBank/DDBJ databases">
        <authorList>
            <person name="Gilroy R."/>
        </authorList>
    </citation>
    <scope>NUCLEOTIDE SEQUENCE</scope>
    <source>
        <strain evidence="6">ChiHjej13B12-4958</strain>
    </source>
</reference>
<dbReference type="AlphaFoldDB" id="A0A9D2QCK7"/>
<dbReference type="NCBIfam" id="TIGR01490">
    <property type="entry name" value="HAD-SF-IB-hyp1"/>
    <property type="match status" value="1"/>
</dbReference>
<evidence type="ECO:0000256" key="2">
    <source>
        <dbReference type="ARBA" id="ARBA00022723"/>
    </source>
</evidence>